<gene>
    <name evidence="1" type="ORF">UFOVP975_13</name>
</gene>
<evidence type="ECO:0000313" key="1">
    <source>
        <dbReference type="EMBL" id="CAB4173837.1"/>
    </source>
</evidence>
<name>A0A6J5PS61_9CAUD</name>
<protein>
    <submittedName>
        <fullName evidence="1">Uncharacterized protein</fullName>
    </submittedName>
</protein>
<organism evidence="1">
    <name type="scientific">uncultured Caudovirales phage</name>
    <dbReference type="NCBI Taxonomy" id="2100421"/>
    <lineage>
        <taxon>Viruses</taxon>
        <taxon>Duplodnaviria</taxon>
        <taxon>Heunggongvirae</taxon>
        <taxon>Uroviricota</taxon>
        <taxon>Caudoviricetes</taxon>
        <taxon>Peduoviridae</taxon>
        <taxon>Maltschvirus</taxon>
        <taxon>Maltschvirus maltsch</taxon>
    </lineage>
</organism>
<accession>A0A6J5PS61</accession>
<dbReference type="EMBL" id="LR796921">
    <property type="protein sequence ID" value="CAB4173837.1"/>
    <property type="molecule type" value="Genomic_DNA"/>
</dbReference>
<proteinExistence type="predicted"/>
<sequence>MSIHPTSKECLDFLWFGRHCLSLQETGNKAISDSRNIIVCKYTPEKAVLIFIRGDGNFICYPRSGDVKQKNYLRGDGMVIPYWYVDGPGFDDEGKALNIRSLTNAAYPSLQTMPNGPNGPWGAKAYSKEPTDTEWSYITDVSPYYGNTDWKGPSTDDNNSSRLVLTWCGSPSRYFPGNPTIAEEIGFPVLTELVFKDSNIYATLPKAVNLPLGKDFPYAYLQTELGDAIPYVVLGAAINGDWLVVCARWFAQTISGQYYNFFSVLAVSAGSTSTTFYHEKDNPGGWRLLYSQDLTSFGRSLSAFSSWFFNETGTEAVCAMRGNLYKIVVDMENFTATPSLQEKFVAPLAVGKGSKGFEPPIDKTTIQQKGGKGSRTNITTGGIDYLYGKYLIAADYKGLLLVKAYISHIAYVKGISTSKETYTRKNVYDKCANKYGSLETETNDIVKGTDGEYEINLELPTGKVVIGSGYEIVSSTYNYISYSDTLQPLYSEMIVRISGPSGVAIGSTYYAGGGGGGPYTYRMDGGDIDPITGIVLYVDTSCSTNGGRTFATIKATNACNNTAEMEVYFDKTAGTWVVASCDVSCPARLTYCATAPSSPQWQWIGTESECQPASWTKNSVTMYICRWSGYAWIQCGSITWERVCL</sequence>
<reference evidence="1" key="1">
    <citation type="submission" date="2020-05" db="EMBL/GenBank/DDBJ databases">
        <authorList>
            <person name="Chiriac C."/>
            <person name="Salcher M."/>
            <person name="Ghai R."/>
            <person name="Kavagutti S V."/>
        </authorList>
    </citation>
    <scope>NUCLEOTIDE SEQUENCE</scope>
</reference>